<dbReference type="Proteomes" id="UP000290568">
    <property type="component" value="Chromosome"/>
</dbReference>
<dbReference type="AlphaFoldDB" id="A0A449A400"/>
<name>A0A449A400_9BACT</name>
<sequence>MNNNIKNTIISELEENRPLNYIASNISIDISQVTIKEFIKEMPSLKDLAKSYASQKTILGVVDHLIDSSVINDPKYSNYRELLIINRVNIAVNLIINYFQEFVSKIDDKELNNKKDENALIYLKKLSNKINDYSQKLNNNKDLNVKSLISKMNFYLLFVFKLSFSTVYKVFKESVL</sequence>
<keyword evidence="2" id="KW-1185">Reference proteome</keyword>
<organism evidence="1 2">
    <name type="scientific">Mycoplasmopsis gallinacea</name>
    <dbReference type="NCBI Taxonomy" id="29556"/>
    <lineage>
        <taxon>Bacteria</taxon>
        <taxon>Bacillati</taxon>
        <taxon>Mycoplasmatota</taxon>
        <taxon>Mycoplasmoidales</taxon>
        <taxon>Metamycoplasmataceae</taxon>
        <taxon>Mycoplasmopsis</taxon>
    </lineage>
</organism>
<protein>
    <submittedName>
        <fullName evidence="1">Uncharacterized protein</fullName>
    </submittedName>
</protein>
<evidence type="ECO:0000313" key="2">
    <source>
        <dbReference type="Proteomes" id="UP000290568"/>
    </source>
</evidence>
<reference evidence="1 2" key="1">
    <citation type="submission" date="2019-01" db="EMBL/GenBank/DDBJ databases">
        <authorList>
            <consortium name="Pathogen Informatics"/>
        </authorList>
    </citation>
    <scope>NUCLEOTIDE SEQUENCE [LARGE SCALE GENOMIC DNA]</scope>
    <source>
        <strain evidence="1 2">NCTC10183</strain>
    </source>
</reference>
<dbReference type="EMBL" id="LR214950">
    <property type="protein sequence ID" value="VEU58948.1"/>
    <property type="molecule type" value="Genomic_DNA"/>
</dbReference>
<gene>
    <name evidence="1" type="ORF">NCTC10183_00740</name>
</gene>
<dbReference type="STRING" id="29556.VO56_00925"/>
<accession>A0A449A400</accession>
<proteinExistence type="predicted"/>
<dbReference type="RefSeq" id="WP_129620561.1">
    <property type="nucleotide sequence ID" value="NZ_LR214950.1"/>
</dbReference>
<evidence type="ECO:0000313" key="1">
    <source>
        <dbReference type="EMBL" id="VEU58948.1"/>
    </source>
</evidence>